<comment type="similarity">
    <text evidence="1">Belongs to the short-chain dehydrogenases/reductases (SDR) family.</text>
</comment>
<protein>
    <submittedName>
        <fullName evidence="3">Putative oxidoreductase</fullName>
    </submittedName>
</protein>
<dbReference type="PANTHER" id="PTHR42760:SF133">
    <property type="entry name" value="3-OXOACYL-[ACYL-CARRIER-PROTEIN] REDUCTASE"/>
    <property type="match status" value="1"/>
</dbReference>
<dbReference type="PANTHER" id="PTHR42760">
    <property type="entry name" value="SHORT-CHAIN DEHYDROGENASES/REDUCTASES FAMILY MEMBER"/>
    <property type="match status" value="1"/>
</dbReference>
<dbReference type="FunFam" id="3.40.50.720:FF:000084">
    <property type="entry name" value="Short-chain dehydrogenase reductase"/>
    <property type="match status" value="1"/>
</dbReference>
<keyword evidence="2" id="KW-0560">Oxidoreductase</keyword>
<dbReference type="Pfam" id="PF13561">
    <property type="entry name" value="adh_short_C2"/>
    <property type="match status" value="1"/>
</dbReference>
<reference evidence="3" key="1">
    <citation type="journal article" date="2003" name="Chem. Biol.">
        <title>The biosynthetic gene cluster for the beta-lactam carbapenem thienamycin in Streptomyces cattleya.</title>
        <authorList>
            <person name="Nunez L.E."/>
            <person name="Mendez C."/>
            <person name="Brana A.F."/>
            <person name="Blanco G."/>
            <person name="Salas J.A."/>
        </authorList>
    </citation>
    <scope>NUCLEOTIDE SEQUENCE</scope>
</reference>
<name>Q83XQ3_STRCT</name>
<dbReference type="Gene3D" id="3.40.50.720">
    <property type="entry name" value="NAD(P)-binding Rossmann-like Domain"/>
    <property type="match status" value="1"/>
</dbReference>
<dbReference type="AlphaFoldDB" id="Q83XQ3"/>
<accession>Q83XQ3</accession>
<dbReference type="GO" id="GO:0016616">
    <property type="term" value="F:oxidoreductase activity, acting on the CH-OH group of donors, NAD or NADP as acceptor"/>
    <property type="evidence" value="ECO:0007669"/>
    <property type="project" value="TreeGrafter"/>
</dbReference>
<organism evidence="3">
    <name type="scientific">Streptantibioticus cattleyicolor</name>
    <name type="common">Streptomyces cattleya</name>
    <dbReference type="NCBI Taxonomy" id="29303"/>
    <lineage>
        <taxon>Bacteria</taxon>
        <taxon>Bacillati</taxon>
        <taxon>Actinomycetota</taxon>
        <taxon>Actinomycetes</taxon>
        <taxon>Kitasatosporales</taxon>
        <taxon>Streptomycetaceae</taxon>
        <taxon>Streptantibioticus</taxon>
    </lineage>
</organism>
<dbReference type="OMA" id="QGPKCRV"/>
<dbReference type="SUPFAM" id="SSF51735">
    <property type="entry name" value="NAD(P)-binding Rossmann-fold domains"/>
    <property type="match status" value="1"/>
</dbReference>
<dbReference type="EMBL" id="AJ421798">
    <property type="protein sequence ID" value="CAD18969.1"/>
    <property type="molecule type" value="Genomic_DNA"/>
</dbReference>
<sequence>MDLRMSGKTAVVTGASRGIGLAVVRTLTGEGVRVVGAARTVTAELKDAGAVPVAVDLSTPEGCAELVQRALAELGGIDLLVNNAGGGDHFTAAGFLTADDEIWERSWALNFFAPVRLIRAALPSLIERRGAIVNVSSIGARNATGPIDYATAKAALNTLGKALAAEFGPRGVRVNTVSPGPTRTPVWEDPDGYGAQQAALGGQELADYVARVPARSGQLTGRLVEPGEVADLIAFLGSDLAASVHGADYVIDGGALKTV</sequence>
<dbReference type="InterPro" id="IPR036291">
    <property type="entry name" value="NAD(P)-bd_dom_sf"/>
</dbReference>
<proteinExistence type="inferred from homology"/>
<dbReference type="PRINTS" id="PR00081">
    <property type="entry name" value="GDHRDH"/>
</dbReference>
<evidence type="ECO:0000256" key="2">
    <source>
        <dbReference type="ARBA" id="ARBA00023002"/>
    </source>
</evidence>
<evidence type="ECO:0000256" key="1">
    <source>
        <dbReference type="ARBA" id="ARBA00006484"/>
    </source>
</evidence>
<dbReference type="CDD" id="cd05233">
    <property type="entry name" value="SDR_c"/>
    <property type="match status" value="1"/>
</dbReference>
<dbReference type="PRINTS" id="PR00080">
    <property type="entry name" value="SDRFAMILY"/>
</dbReference>
<dbReference type="InterPro" id="IPR002347">
    <property type="entry name" value="SDR_fam"/>
</dbReference>
<evidence type="ECO:0000313" key="3">
    <source>
        <dbReference type="EMBL" id="CAD18969.1"/>
    </source>
</evidence>